<protein>
    <submittedName>
        <fullName evidence="2">Uncharacterized protein</fullName>
    </submittedName>
</protein>
<accession>A0A837NJC0</accession>
<keyword evidence="1" id="KW-1133">Transmembrane helix</keyword>
<comment type="caution">
    <text evidence="2">The sequence shown here is derived from an EMBL/GenBank/DDBJ whole genome shotgun (WGS) entry which is preliminary data.</text>
</comment>
<feature type="transmembrane region" description="Helical" evidence="1">
    <location>
        <begin position="7"/>
        <end position="27"/>
    </location>
</feature>
<dbReference type="RefSeq" id="WP_054519280.1">
    <property type="nucleotide sequence ID" value="NZ_CP076824.1"/>
</dbReference>
<feature type="transmembrane region" description="Helical" evidence="1">
    <location>
        <begin position="33"/>
        <end position="53"/>
    </location>
</feature>
<reference evidence="2" key="1">
    <citation type="journal article" date="2016" name="Genome Announc.">
        <title>Draft Genome Sequence of Lactobacillus plantarum 2025.</title>
        <authorList>
            <person name="Karlyshev A.V."/>
            <person name="Khlebnikov V.C."/>
            <person name="Kosarev I.V."/>
            <person name="Abramov V.M."/>
        </authorList>
    </citation>
    <scope>NUCLEOTIDE SEQUENCE [LARGE SCALE GENOMIC DNA]</scope>
    <source>
        <strain evidence="2">2025</strain>
    </source>
</reference>
<organism evidence="2">
    <name type="scientific">Lactiplantibacillus plantarum 2025</name>
    <dbReference type="NCBI Taxonomy" id="1385856"/>
    <lineage>
        <taxon>Bacteria</taxon>
        <taxon>Bacillati</taxon>
        <taxon>Bacillota</taxon>
        <taxon>Bacilli</taxon>
        <taxon>Lactobacillales</taxon>
        <taxon>Lactobacillaceae</taxon>
        <taxon>Lactiplantibacillus</taxon>
    </lineage>
</organism>
<dbReference type="AlphaFoldDB" id="A0A837NJC0"/>
<sequence>MSTRNKIGFGIIICLSIVLGVTALVNIFIEGGIIVGTICTIVAILISLALILIQPEDYK</sequence>
<keyword evidence="1" id="KW-0812">Transmembrane</keyword>
<name>A0A837NJC0_LACPN</name>
<evidence type="ECO:0000313" key="2">
    <source>
        <dbReference type="EMBL" id="KPL56296.1"/>
    </source>
</evidence>
<keyword evidence="1" id="KW-0472">Membrane</keyword>
<gene>
    <name evidence="2" type="ORF">N876_0213965</name>
</gene>
<proteinExistence type="predicted"/>
<evidence type="ECO:0000256" key="1">
    <source>
        <dbReference type="SAM" id="Phobius"/>
    </source>
</evidence>
<dbReference type="EMBL" id="AVFJ02000078">
    <property type="protein sequence ID" value="KPL56296.1"/>
    <property type="molecule type" value="Genomic_DNA"/>
</dbReference>